<gene>
    <name evidence="2" type="ORF">SNAT2548_LOCUS5664</name>
</gene>
<protein>
    <submittedName>
        <fullName evidence="2">Uncharacterized protein</fullName>
    </submittedName>
</protein>
<dbReference type="Proteomes" id="UP000604046">
    <property type="component" value="Unassembled WGS sequence"/>
</dbReference>
<feature type="non-terminal residue" evidence="2">
    <location>
        <position position="501"/>
    </location>
</feature>
<sequence>RAVGALVENASSQTSQTSLEERQFEVQKLQVLLEAMSTIPDREAEEDEPVKWGSSTRDGTERARSKTVLLAEVTEAVKHLDAASLGDSVDEVEEMKQMLQSLHAEFQQLEEEGVAVALMEQALAGVKSVLEIAKAEHEAPPSDHINLQAQKREMWKDVLNLMPTLSERQQEADGSDCDEYDGFMDVEKPVVSEVSEAAPWSASTACSSTESSTPLVPVVDAAGTPLVPRVDAARTPSGPWVDSAGTALVPRVDAAGTVVWVDAAGAPLLPKVDAAGHSPANREHPLYREVMVAPGHVAWEAHDVRPGPRRPSTVPPISRPEAVAVASEAHDVQHELGRPSTVPPVSLPEAVADCPKAFCRFLVSTNPDVKAKRKKHFQRRSISSIRMRHAGGKSVEAVVSWRMHHGFRADRDLPRLPDYQPKLAQVHHAKKPCICVDCLMAAGQPAMDPLACSVTSSLSTELRASGARSRYAAQRHRLHLADVRSELRDPFRAGATNKFPS</sequence>
<dbReference type="EMBL" id="CAJNDS010000364">
    <property type="protein sequence ID" value="CAE7197942.1"/>
    <property type="molecule type" value="Genomic_DNA"/>
</dbReference>
<evidence type="ECO:0000256" key="1">
    <source>
        <dbReference type="SAM" id="MobiDB-lite"/>
    </source>
</evidence>
<evidence type="ECO:0000313" key="2">
    <source>
        <dbReference type="EMBL" id="CAE7197942.1"/>
    </source>
</evidence>
<name>A0A812J697_9DINO</name>
<keyword evidence="3" id="KW-1185">Reference proteome</keyword>
<organism evidence="2 3">
    <name type="scientific">Symbiodinium natans</name>
    <dbReference type="NCBI Taxonomy" id="878477"/>
    <lineage>
        <taxon>Eukaryota</taxon>
        <taxon>Sar</taxon>
        <taxon>Alveolata</taxon>
        <taxon>Dinophyceae</taxon>
        <taxon>Suessiales</taxon>
        <taxon>Symbiodiniaceae</taxon>
        <taxon>Symbiodinium</taxon>
    </lineage>
</organism>
<dbReference type="AlphaFoldDB" id="A0A812J697"/>
<accession>A0A812J697</accession>
<comment type="caution">
    <text evidence="2">The sequence shown here is derived from an EMBL/GenBank/DDBJ whole genome shotgun (WGS) entry which is preliminary data.</text>
</comment>
<proteinExistence type="predicted"/>
<reference evidence="2" key="1">
    <citation type="submission" date="2021-02" db="EMBL/GenBank/DDBJ databases">
        <authorList>
            <person name="Dougan E. K."/>
            <person name="Rhodes N."/>
            <person name="Thang M."/>
            <person name="Chan C."/>
        </authorList>
    </citation>
    <scope>NUCLEOTIDE SEQUENCE</scope>
</reference>
<dbReference type="OrthoDB" id="427754at2759"/>
<feature type="region of interest" description="Disordered" evidence="1">
    <location>
        <begin position="39"/>
        <end position="63"/>
    </location>
</feature>
<evidence type="ECO:0000313" key="3">
    <source>
        <dbReference type="Proteomes" id="UP000604046"/>
    </source>
</evidence>